<proteinExistence type="predicted"/>
<dbReference type="Pfam" id="PF01261">
    <property type="entry name" value="AP_endonuc_2"/>
    <property type="match status" value="1"/>
</dbReference>
<dbReference type="GO" id="GO:0016853">
    <property type="term" value="F:isomerase activity"/>
    <property type="evidence" value="ECO:0007669"/>
    <property type="project" value="UniProtKB-KW"/>
</dbReference>
<evidence type="ECO:0000259" key="1">
    <source>
        <dbReference type="Pfam" id="PF01261"/>
    </source>
</evidence>
<accession>M0D1K9</accession>
<keyword evidence="3" id="KW-1185">Reference proteome</keyword>
<evidence type="ECO:0000313" key="3">
    <source>
        <dbReference type="Proteomes" id="UP000011513"/>
    </source>
</evidence>
<reference evidence="2 3" key="1">
    <citation type="journal article" date="2014" name="PLoS Genet.">
        <title>Phylogenetically driven sequencing of extremely halophilic archaea reveals strategies for static and dynamic osmo-response.</title>
        <authorList>
            <person name="Becker E.A."/>
            <person name="Seitzer P.M."/>
            <person name="Tritt A."/>
            <person name="Larsen D."/>
            <person name="Krusor M."/>
            <person name="Yao A.I."/>
            <person name="Wu D."/>
            <person name="Madern D."/>
            <person name="Eisen J.A."/>
            <person name="Darling A.E."/>
            <person name="Facciotti M.T."/>
        </authorList>
    </citation>
    <scope>NUCLEOTIDE SEQUENCE [LARGE SCALE GENOMIC DNA]</scope>
    <source>
        <strain evidence="2 3">JCM 14848</strain>
    </source>
</reference>
<dbReference type="PATRIC" id="fig|1227487.5.peg.3165"/>
<comment type="caution">
    <text evidence="2">The sequence shown here is derived from an EMBL/GenBank/DDBJ whole genome shotgun (WGS) entry which is preliminary data.</text>
</comment>
<gene>
    <name evidence="2" type="ORF">C474_15974</name>
</gene>
<dbReference type="Gene3D" id="3.20.20.150">
    <property type="entry name" value="Divalent-metal-dependent TIM barrel enzymes"/>
    <property type="match status" value="1"/>
</dbReference>
<dbReference type="eggNOG" id="arCOG01902">
    <property type="taxonomic scope" value="Archaea"/>
</dbReference>
<dbReference type="InterPro" id="IPR050312">
    <property type="entry name" value="IolE/XylAMocC-like"/>
</dbReference>
<keyword evidence="2" id="KW-0413">Isomerase</keyword>
<evidence type="ECO:0000313" key="2">
    <source>
        <dbReference type="EMBL" id="ELZ28014.1"/>
    </source>
</evidence>
<dbReference type="InParanoid" id="M0D1K9"/>
<sequence>MPVRGEFRAMTSIGFQLYSLHAVEDSLPTVIERVGETGFEGVELAGLDDADADEVGEALASADLELAAAHVGLETLEEDLDETAETYRELGCEDIVVPWLEPEEFESVESVEAAAERLNAVASDLAAHDLSLHYHNHDQEFVELDGEPALSHLLAATDDDVGLELDLGWAGAAGYDPLAYLDEHAERVRLVHLKDYDGDAGEAAVVGEGDLDIEAAVDSVRDHGFDWLVYEAEEGPDSYETLTHAADVVRTYW</sequence>
<organism evidence="2 3">
    <name type="scientific">Halogeometricum pallidum JCM 14848</name>
    <dbReference type="NCBI Taxonomy" id="1227487"/>
    <lineage>
        <taxon>Archaea</taxon>
        <taxon>Methanobacteriati</taxon>
        <taxon>Methanobacteriota</taxon>
        <taxon>Stenosarchaea group</taxon>
        <taxon>Halobacteria</taxon>
        <taxon>Halobacteriales</taxon>
        <taxon>Haloferacaceae</taxon>
        <taxon>Halogeometricum</taxon>
    </lineage>
</organism>
<dbReference type="PANTHER" id="PTHR12110:SF41">
    <property type="entry name" value="INOSOSE DEHYDRATASE"/>
    <property type="match status" value="1"/>
</dbReference>
<dbReference type="EMBL" id="AOIV01000038">
    <property type="protein sequence ID" value="ELZ28014.1"/>
    <property type="molecule type" value="Genomic_DNA"/>
</dbReference>
<dbReference type="Proteomes" id="UP000011513">
    <property type="component" value="Unassembled WGS sequence"/>
</dbReference>
<dbReference type="InterPro" id="IPR036237">
    <property type="entry name" value="Xyl_isomerase-like_sf"/>
</dbReference>
<dbReference type="SUPFAM" id="SSF51658">
    <property type="entry name" value="Xylose isomerase-like"/>
    <property type="match status" value="1"/>
</dbReference>
<feature type="domain" description="Xylose isomerase-like TIM barrel" evidence="1">
    <location>
        <begin position="32"/>
        <end position="239"/>
    </location>
</feature>
<dbReference type="AlphaFoldDB" id="M0D1K9"/>
<protein>
    <submittedName>
        <fullName evidence="2">Xylose isomerase domain protein TIM barrel</fullName>
    </submittedName>
</protein>
<dbReference type="PANTHER" id="PTHR12110">
    <property type="entry name" value="HYDROXYPYRUVATE ISOMERASE"/>
    <property type="match status" value="1"/>
</dbReference>
<name>M0D1K9_HALPD</name>
<dbReference type="InterPro" id="IPR013022">
    <property type="entry name" value="Xyl_isomerase-like_TIM-brl"/>
</dbReference>